<evidence type="ECO:0000313" key="2">
    <source>
        <dbReference type="Ensembl" id="ENSMMMP00000010324.1"/>
    </source>
</evidence>
<keyword evidence="1" id="KW-0812">Transmembrane</keyword>
<feature type="transmembrane region" description="Helical" evidence="1">
    <location>
        <begin position="6"/>
        <end position="23"/>
    </location>
</feature>
<keyword evidence="1" id="KW-0472">Membrane</keyword>
<dbReference type="GeneTree" id="ENSGT00900000143730"/>
<evidence type="ECO:0000313" key="3">
    <source>
        <dbReference type="Proteomes" id="UP000694407"/>
    </source>
</evidence>
<keyword evidence="1" id="KW-1133">Transmembrane helix</keyword>
<evidence type="ECO:0000256" key="1">
    <source>
        <dbReference type="SAM" id="Phobius"/>
    </source>
</evidence>
<sequence>MQALNCVPFSCSFLVPAILFFLFSTKDKIHFISPPTQMGIETVCGNTNLSPWWRNLCLSTVFYSVYSDDRYNRIKPVKRAGMVSGVGHIYFLSQTAPSLEKGVFRQAVLF</sequence>
<reference evidence="2" key="1">
    <citation type="submission" date="2025-08" db="UniProtKB">
        <authorList>
            <consortium name="Ensembl"/>
        </authorList>
    </citation>
    <scope>IDENTIFICATION</scope>
</reference>
<dbReference type="Ensembl" id="ENSMMMT00000011772.1">
    <property type="protein sequence ID" value="ENSMMMP00000010324.1"/>
    <property type="gene ID" value="ENSMMMG00000009191.1"/>
</dbReference>
<protein>
    <submittedName>
        <fullName evidence="2">Uncharacterized protein</fullName>
    </submittedName>
</protein>
<keyword evidence="3" id="KW-1185">Reference proteome</keyword>
<accession>A0A8C6ERX7</accession>
<proteinExistence type="predicted"/>
<dbReference type="Proteomes" id="UP000694407">
    <property type="component" value="Unplaced"/>
</dbReference>
<dbReference type="AlphaFoldDB" id="A0A8C6ERX7"/>
<organism evidence="2 3">
    <name type="scientific">Marmota marmota marmota</name>
    <name type="common">Alpine marmot</name>
    <dbReference type="NCBI Taxonomy" id="9994"/>
    <lineage>
        <taxon>Eukaryota</taxon>
        <taxon>Metazoa</taxon>
        <taxon>Chordata</taxon>
        <taxon>Craniata</taxon>
        <taxon>Vertebrata</taxon>
        <taxon>Euteleostomi</taxon>
        <taxon>Mammalia</taxon>
        <taxon>Eutheria</taxon>
        <taxon>Euarchontoglires</taxon>
        <taxon>Glires</taxon>
        <taxon>Rodentia</taxon>
        <taxon>Sciuromorpha</taxon>
        <taxon>Sciuridae</taxon>
        <taxon>Xerinae</taxon>
        <taxon>Marmotini</taxon>
        <taxon>Marmota</taxon>
    </lineage>
</organism>
<reference evidence="2" key="2">
    <citation type="submission" date="2025-09" db="UniProtKB">
        <authorList>
            <consortium name="Ensembl"/>
        </authorList>
    </citation>
    <scope>IDENTIFICATION</scope>
</reference>
<name>A0A8C6ERX7_MARMA</name>